<dbReference type="RefSeq" id="WP_062798662.1">
    <property type="nucleotide sequence ID" value="NZ_CP014844.1"/>
</dbReference>
<dbReference type="KEGG" id="cnan:A2G96_09420"/>
<dbReference type="Proteomes" id="UP000075238">
    <property type="component" value="Chromosome 1"/>
</dbReference>
<dbReference type="AlphaFoldDB" id="A0A142JIM9"/>
<dbReference type="EMBL" id="CP014844">
    <property type="protein sequence ID" value="AMR77941.1"/>
    <property type="molecule type" value="Genomic_DNA"/>
</dbReference>
<sequence>MNENFMQEVRYHVAVAKAHMRNLRRFKARIAEGEATRTYVATDFLDCRAARAKIRHHMMQARKWKHLAFGGRMTGTKHAPNLPKKLAYGTKLHRAYA</sequence>
<evidence type="ECO:0000313" key="1">
    <source>
        <dbReference type="EMBL" id="AMR77941.1"/>
    </source>
</evidence>
<organism evidence="1 2">
    <name type="scientific">Cupriavidus nantongensis</name>
    <dbReference type="NCBI Taxonomy" id="1796606"/>
    <lineage>
        <taxon>Bacteria</taxon>
        <taxon>Pseudomonadati</taxon>
        <taxon>Pseudomonadota</taxon>
        <taxon>Betaproteobacteria</taxon>
        <taxon>Burkholderiales</taxon>
        <taxon>Burkholderiaceae</taxon>
        <taxon>Cupriavidus</taxon>
    </lineage>
</organism>
<gene>
    <name evidence="1" type="ORF">A2G96_09420</name>
</gene>
<accession>A0A142JIM9</accession>
<proteinExistence type="predicted"/>
<protein>
    <submittedName>
        <fullName evidence="1">Uncharacterized protein</fullName>
    </submittedName>
</protein>
<reference evidence="1 2" key="1">
    <citation type="submission" date="2016-03" db="EMBL/GenBank/DDBJ databases">
        <title>Complete genome sequence of a novel chlorpyrifos degrading bacterium, Cupriavidus nantongensis sp. X1.</title>
        <authorList>
            <person name="Fang L."/>
        </authorList>
    </citation>
    <scope>NUCLEOTIDE SEQUENCE [LARGE SCALE GENOMIC DNA]</scope>
    <source>
        <strain evidence="1 2">X1</strain>
    </source>
</reference>
<dbReference type="STRING" id="1796606.A2G96_09420"/>
<evidence type="ECO:0000313" key="2">
    <source>
        <dbReference type="Proteomes" id="UP000075238"/>
    </source>
</evidence>
<keyword evidence="2" id="KW-1185">Reference proteome</keyword>
<name>A0A142JIM9_9BURK</name>